<dbReference type="SUPFAM" id="SSF55073">
    <property type="entry name" value="Nucleotide cyclase"/>
    <property type="match status" value="2"/>
</dbReference>
<keyword evidence="14 26" id="KW-1133">Transmembrane helix</keyword>
<dbReference type="GO" id="GO:0007189">
    <property type="term" value="P:adenylate cyclase-activating G protein-coupled receptor signaling pathway"/>
    <property type="evidence" value="ECO:0007669"/>
    <property type="project" value="TreeGrafter"/>
</dbReference>
<dbReference type="GO" id="GO:0035556">
    <property type="term" value="P:intracellular signal transduction"/>
    <property type="evidence" value="ECO:0007669"/>
    <property type="project" value="InterPro"/>
</dbReference>
<dbReference type="Pfam" id="PF16214">
    <property type="entry name" value="AC_N"/>
    <property type="match status" value="1"/>
</dbReference>
<comment type="catalytic activity">
    <reaction evidence="1 22">
        <text>ATP = 3',5'-cyclic AMP + diphosphate</text>
        <dbReference type="Rhea" id="RHEA:15389"/>
        <dbReference type="ChEBI" id="CHEBI:30616"/>
        <dbReference type="ChEBI" id="CHEBI:33019"/>
        <dbReference type="ChEBI" id="CHEBI:58165"/>
        <dbReference type="EC" id="4.6.1.1"/>
    </reaction>
</comment>
<evidence type="ECO:0000256" key="4">
    <source>
        <dbReference type="ARBA" id="ARBA00004651"/>
    </source>
</evidence>
<keyword evidence="13 22" id="KW-0460">Magnesium</keyword>
<keyword evidence="11 22" id="KW-0547">Nucleotide-binding</keyword>
<dbReference type="GO" id="GO:0046872">
    <property type="term" value="F:metal ion binding"/>
    <property type="evidence" value="ECO:0007669"/>
    <property type="project" value="UniProtKB-KW"/>
</dbReference>
<evidence type="ECO:0000256" key="18">
    <source>
        <dbReference type="ARBA" id="ARBA00023180"/>
    </source>
</evidence>
<gene>
    <name evidence="28" type="ORF">HJG60_000338</name>
</gene>
<evidence type="ECO:0000256" key="23">
    <source>
        <dbReference type="PIRSR" id="PIRSR039050-51"/>
    </source>
</evidence>
<evidence type="ECO:0000256" key="3">
    <source>
        <dbReference type="ARBA" id="ARBA00004138"/>
    </source>
</evidence>
<evidence type="ECO:0000256" key="26">
    <source>
        <dbReference type="SAM" id="Phobius"/>
    </source>
</evidence>
<dbReference type="PIRSF" id="PIRSF039050">
    <property type="entry name" value="Ade_cyc"/>
    <property type="match status" value="1"/>
</dbReference>
<dbReference type="PANTHER" id="PTHR45627">
    <property type="entry name" value="ADENYLATE CYCLASE TYPE 1"/>
    <property type="match status" value="1"/>
</dbReference>
<dbReference type="AlphaFoldDB" id="A0A834EK82"/>
<dbReference type="InterPro" id="IPR032628">
    <property type="entry name" value="AC_N"/>
</dbReference>
<dbReference type="InterPro" id="IPR030672">
    <property type="entry name" value="Adcy"/>
</dbReference>
<evidence type="ECO:0000256" key="6">
    <source>
        <dbReference type="ARBA" id="ARBA00022481"/>
    </source>
</evidence>
<feature type="binding site" evidence="23">
    <location>
        <position position="474"/>
    </location>
    <ligand>
        <name>Mg(2+)</name>
        <dbReference type="ChEBI" id="CHEBI:18420"/>
        <label>2</label>
        <note>catalytic</note>
    </ligand>
</feature>
<keyword evidence="10" id="KW-0677">Repeat</keyword>
<proteinExistence type="inferred from homology"/>
<comment type="cofactor">
    <cofactor evidence="2">
        <name>Mn(2+)</name>
        <dbReference type="ChEBI" id="CHEBI:29035"/>
    </cofactor>
</comment>
<evidence type="ECO:0000256" key="17">
    <source>
        <dbReference type="ARBA" id="ARBA00023136"/>
    </source>
</evidence>
<keyword evidence="8 26" id="KW-0812">Transmembrane</keyword>
<dbReference type="InterPro" id="IPR018297">
    <property type="entry name" value="A/G_cyclase_CS"/>
</dbReference>
<sequence length="1176" mass="129825">MSDSKSVSPLGYAAQTAAAPASRGSSEHRSAWGAADSRANGYPHAPGGSARGSTKKPGGAVTPQQQQQRLASRWRSDDDDDPPLSGDDPLAGGFGFSFRSKSAWQERGGDDCGRGSRRQRRGAAGGGSTRAPPAGGGGGSEASAAAAGGTEVRPRSVELGLEERRGKGRAADELEAGAIEGDEASGDGGSSAGSGAGPGAVLSLGACCLALLQIFRSKKFPSDKLERLYQRYFFRLNQSSLTMLMAVLVLVCLVMLAFHAARPPLQLPYLAVLAAAVGVILVMAVLCNRAAFHQDHMGLACYALIAVVLAVQVVGLLLPQPRSASEGIWWTVFFIYTIYTLLPVRMRAAVLSGVLLSALHLAIALRTNAQDQFLLKQLVSNVLIFSCTNIVGVCTHYPAEVSQRQAFQETRECIQARLHSQRENQQQERLLLSVLPRHVAMEMKADINAKQEDMMFHKIYIQKHDNVSILFADIEGFTSLASQCTAQELVMTLNELFARFDKLAAENHCLRIKILGDCYYCVSGLPEARADHAHCCVEMGMDMIEAISKWQFDVWSNDVTLANHMEAGGKAGRIHITKATLNYLNGDYEVEPGCGGERNAYLKEHSIETFLILRCTQKRKEEKAMIAKMNRQRTNSIGHNPPHWGAERPFYNHLGGNQVSKEMKRMGFEDPKDKNAQESANPEDEVDEFLGRAIDARSIDRLRSEHVRKFLLTFREPDLEKKYSKQVDDRFGAYVACASLVFLFICFVQITIVPHSVFMLSFYLTCFVLLTLVVFVSVIYSCVKLFPAPLQTFSRKIVRSKMNSTLVGVFTITLVFLSAFVNMYFTYSVLLSLLACSVFLQISCIGKLVLMLAIELIYVLVVEVPGVTLFDNADLLVTANAIDVSNNGTSQCPEHATKVALKVVTPIIISVFVLALYLHAQQVESTARLDFLWKLQATEEKEEMEELQAYNRRLLHNILPKDVAAHFLARERRNDELYYQSCECVAVMFASIANFSEFYVELEANNEGVECLRLLNEIIADFDEIISEDRFRQLEKIKTIGSTYMAASGLNDSTYDKVGKTHIKALADFAMKLMDQMKYINEHSFNNFQMKIGLNIGPVVAGVIGARKPQYDIWGNTVNVASRMDSTGVPDRIQVTTDMYQVLAANTYQLECRGVVKVKGKGEMMTYFLNGGPSLS</sequence>
<dbReference type="EMBL" id="JABVXQ010000003">
    <property type="protein sequence ID" value="KAF6117247.1"/>
    <property type="molecule type" value="Genomic_DNA"/>
</dbReference>
<feature type="transmembrane region" description="Helical" evidence="26">
    <location>
        <begin position="831"/>
        <end position="850"/>
    </location>
</feature>
<comment type="caution">
    <text evidence="28">The sequence shown here is derived from an EMBL/GenBank/DDBJ whole genome shotgun (WGS) entry which is preliminary data.</text>
</comment>
<feature type="transmembrane region" description="Helical" evidence="26">
    <location>
        <begin position="236"/>
        <end position="261"/>
    </location>
</feature>
<evidence type="ECO:0000256" key="10">
    <source>
        <dbReference type="ARBA" id="ARBA00022737"/>
    </source>
</evidence>
<dbReference type="PANTHER" id="PTHR45627:SF7">
    <property type="entry name" value="ADENYLATE CYCLASE TYPE 5"/>
    <property type="match status" value="1"/>
</dbReference>
<feature type="binding site" evidence="23">
    <location>
        <position position="473"/>
    </location>
    <ligand>
        <name>Mg(2+)</name>
        <dbReference type="ChEBI" id="CHEBI:18420"/>
        <label>1</label>
        <note>catalytic</note>
    </ligand>
</feature>
<feature type="transmembrane region" description="Helical" evidence="26">
    <location>
        <begin position="324"/>
        <end position="342"/>
    </location>
</feature>
<evidence type="ECO:0000256" key="7">
    <source>
        <dbReference type="ARBA" id="ARBA00022553"/>
    </source>
</evidence>
<dbReference type="CDD" id="cd07302">
    <property type="entry name" value="CHD"/>
    <property type="match status" value="2"/>
</dbReference>
<dbReference type="InterPro" id="IPR009398">
    <property type="entry name" value="Adcy_conserved_dom"/>
</dbReference>
<dbReference type="GO" id="GO:0005524">
    <property type="term" value="F:ATP binding"/>
    <property type="evidence" value="ECO:0007669"/>
    <property type="project" value="UniProtKB-UniRule"/>
</dbReference>
<keyword evidence="20" id="KW-0966">Cell projection</keyword>
<feature type="transmembrane region" description="Helical" evidence="26">
    <location>
        <begin position="804"/>
        <end position="825"/>
    </location>
</feature>
<comment type="similarity">
    <text evidence="22 24">Belongs to the adenylyl cyclase class-4/guanylyl cyclase family.</text>
</comment>
<feature type="compositionally biased region" description="Basic and acidic residues" evidence="25">
    <location>
        <begin position="152"/>
        <end position="172"/>
    </location>
</feature>
<keyword evidence="6" id="KW-0488">Methylation</keyword>
<feature type="transmembrane region" description="Helical" evidence="26">
    <location>
        <begin position="899"/>
        <end position="918"/>
    </location>
</feature>
<feature type="transmembrane region" description="Helical" evidence="26">
    <location>
        <begin position="267"/>
        <end position="287"/>
    </location>
</feature>
<keyword evidence="7" id="KW-0597">Phosphoprotein</keyword>
<accession>A0A834EK82</accession>
<dbReference type="GO" id="GO:0006171">
    <property type="term" value="P:cAMP biosynthetic process"/>
    <property type="evidence" value="ECO:0007669"/>
    <property type="project" value="UniProtKB-KW"/>
</dbReference>
<evidence type="ECO:0000256" key="9">
    <source>
        <dbReference type="ARBA" id="ARBA00022723"/>
    </source>
</evidence>
<feature type="region of interest" description="Disordered" evidence="25">
    <location>
        <begin position="1"/>
        <end position="192"/>
    </location>
</feature>
<evidence type="ECO:0000313" key="28">
    <source>
        <dbReference type="EMBL" id="KAF6117247.1"/>
    </source>
</evidence>
<keyword evidence="5" id="KW-1003">Cell membrane</keyword>
<evidence type="ECO:0000256" key="15">
    <source>
        <dbReference type="ARBA" id="ARBA00022998"/>
    </source>
</evidence>
<keyword evidence="15 22" id="KW-0115">cAMP biosynthesis</keyword>
<evidence type="ECO:0000256" key="20">
    <source>
        <dbReference type="ARBA" id="ARBA00023273"/>
    </source>
</evidence>
<dbReference type="PROSITE" id="PS00452">
    <property type="entry name" value="GUANYLATE_CYCLASE_1"/>
    <property type="match status" value="1"/>
</dbReference>
<evidence type="ECO:0000256" key="11">
    <source>
        <dbReference type="ARBA" id="ARBA00022741"/>
    </source>
</evidence>
<feature type="transmembrane region" description="Helical" evidence="26">
    <location>
        <begin position="758"/>
        <end position="783"/>
    </location>
</feature>
<feature type="binding site" evidence="23">
    <location>
        <position position="517"/>
    </location>
    <ligand>
        <name>Mg(2+)</name>
        <dbReference type="ChEBI" id="CHEBI:18420"/>
        <label>1</label>
        <note>catalytic</note>
    </ligand>
</feature>
<evidence type="ECO:0000256" key="14">
    <source>
        <dbReference type="ARBA" id="ARBA00022989"/>
    </source>
</evidence>
<evidence type="ECO:0000256" key="16">
    <source>
        <dbReference type="ARBA" id="ARBA00023069"/>
    </source>
</evidence>
<keyword evidence="9 22" id="KW-0479">Metal-binding</keyword>
<evidence type="ECO:0000256" key="24">
    <source>
        <dbReference type="RuleBase" id="RU000405"/>
    </source>
</evidence>
<dbReference type="SMART" id="SM00044">
    <property type="entry name" value="CYCc"/>
    <property type="match status" value="2"/>
</dbReference>
<keyword evidence="16" id="KW-0969">Cilium</keyword>
<keyword evidence="12 22" id="KW-0067">ATP-binding</keyword>
<dbReference type="Pfam" id="PF00211">
    <property type="entry name" value="Guanylate_cyc"/>
    <property type="match status" value="2"/>
</dbReference>
<evidence type="ECO:0000256" key="5">
    <source>
        <dbReference type="ARBA" id="ARBA00022475"/>
    </source>
</evidence>
<feature type="transmembrane region" description="Helical" evidence="26">
    <location>
        <begin position="195"/>
        <end position="215"/>
    </location>
</feature>
<keyword evidence="18" id="KW-0325">Glycoprotein</keyword>
<keyword evidence="17 22" id="KW-0472">Membrane</keyword>
<evidence type="ECO:0000256" key="2">
    <source>
        <dbReference type="ARBA" id="ARBA00001936"/>
    </source>
</evidence>
<protein>
    <recommendedName>
        <fullName evidence="22">adenylate cyclase</fullName>
        <ecNumber evidence="22">4.6.1.1</ecNumber>
    </recommendedName>
</protein>
<comment type="function">
    <text evidence="21">Catalyzes the formation of the signaling molecule cAMP in response to G-protein signaling. Mediates signaling downstream of ADRB1. Regulates the increase of free cytosolic Ca(2+) in response to increased blood glucose levels and contributes to the regulation of Ca(2+)-dependent insulin secretion.</text>
</comment>
<dbReference type="EC" id="4.6.1.1" evidence="22"/>
<evidence type="ECO:0000259" key="27">
    <source>
        <dbReference type="PROSITE" id="PS50125"/>
    </source>
</evidence>
<dbReference type="Gene3D" id="3.30.70.1230">
    <property type="entry name" value="Nucleotide cyclase"/>
    <property type="match status" value="3"/>
</dbReference>
<dbReference type="Proteomes" id="UP000664940">
    <property type="component" value="Unassembled WGS sequence"/>
</dbReference>
<evidence type="ECO:0000256" key="25">
    <source>
        <dbReference type="SAM" id="MobiDB-lite"/>
    </source>
</evidence>
<dbReference type="GO" id="GO:0005929">
    <property type="term" value="C:cilium"/>
    <property type="evidence" value="ECO:0007669"/>
    <property type="project" value="UniProtKB-SubCell"/>
</dbReference>
<keyword evidence="23" id="KW-0464">Manganese</keyword>
<feature type="domain" description="Guanylate cyclase" evidence="27">
    <location>
        <begin position="468"/>
        <end position="566"/>
    </location>
</feature>
<feature type="transmembrane region" description="Helical" evidence="26">
    <location>
        <begin position="731"/>
        <end position="752"/>
    </location>
</feature>
<organism evidence="28 29">
    <name type="scientific">Phyllostomus discolor</name>
    <name type="common">pale spear-nosed bat</name>
    <dbReference type="NCBI Taxonomy" id="89673"/>
    <lineage>
        <taxon>Eukaryota</taxon>
        <taxon>Metazoa</taxon>
        <taxon>Chordata</taxon>
        <taxon>Craniata</taxon>
        <taxon>Vertebrata</taxon>
        <taxon>Euteleostomi</taxon>
        <taxon>Mammalia</taxon>
        <taxon>Eutheria</taxon>
        <taxon>Laurasiatheria</taxon>
        <taxon>Chiroptera</taxon>
        <taxon>Yangochiroptera</taxon>
        <taxon>Phyllostomidae</taxon>
        <taxon>Phyllostominae</taxon>
        <taxon>Phyllostomus</taxon>
    </lineage>
</organism>
<keyword evidence="19 22" id="KW-0456">Lyase</keyword>
<evidence type="ECO:0000256" key="8">
    <source>
        <dbReference type="ARBA" id="ARBA00022692"/>
    </source>
</evidence>
<evidence type="ECO:0000313" key="29">
    <source>
        <dbReference type="Proteomes" id="UP000664940"/>
    </source>
</evidence>
<dbReference type="GO" id="GO:0004016">
    <property type="term" value="F:adenylate cyclase activity"/>
    <property type="evidence" value="ECO:0007669"/>
    <property type="project" value="UniProtKB-EC"/>
</dbReference>
<feature type="transmembrane region" description="Helical" evidence="26">
    <location>
        <begin position="299"/>
        <end position="318"/>
    </location>
</feature>
<evidence type="ECO:0000256" key="1">
    <source>
        <dbReference type="ARBA" id="ARBA00001593"/>
    </source>
</evidence>
<dbReference type="InterPro" id="IPR029787">
    <property type="entry name" value="Nucleotide_cyclase"/>
</dbReference>
<comment type="cofactor">
    <cofactor evidence="23">
        <name>Mg(2+)</name>
        <dbReference type="ChEBI" id="CHEBI:18420"/>
    </cofactor>
    <cofactor evidence="23">
        <name>Mn(2+)</name>
        <dbReference type="ChEBI" id="CHEBI:29035"/>
    </cofactor>
    <text evidence="23">Binds 2 magnesium ions per subunit. Is also active with manganese (in vitro).</text>
</comment>
<evidence type="ECO:0000256" key="22">
    <source>
        <dbReference type="PIRNR" id="PIRNR039050"/>
    </source>
</evidence>
<evidence type="ECO:0000256" key="13">
    <source>
        <dbReference type="ARBA" id="ARBA00022842"/>
    </source>
</evidence>
<evidence type="ECO:0000256" key="12">
    <source>
        <dbReference type="ARBA" id="ARBA00022840"/>
    </source>
</evidence>
<evidence type="ECO:0000256" key="21">
    <source>
        <dbReference type="ARBA" id="ARBA00046177"/>
    </source>
</evidence>
<dbReference type="Pfam" id="PF06327">
    <property type="entry name" value="Adcy_cons_dom"/>
    <property type="match status" value="1"/>
</dbReference>
<evidence type="ECO:0000256" key="19">
    <source>
        <dbReference type="ARBA" id="ARBA00023239"/>
    </source>
</evidence>
<dbReference type="FunFam" id="3.30.70.1230:FF:000001">
    <property type="entry name" value="Adenylate cyclase"/>
    <property type="match status" value="1"/>
</dbReference>
<dbReference type="InterPro" id="IPR001054">
    <property type="entry name" value="A/G_cyclase"/>
</dbReference>
<feature type="domain" description="Guanylate cyclase" evidence="27">
    <location>
        <begin position="986"/>
        <end position="1125"/>
    </location>
</feature>
<feature type="compositionally biased region" description="Gly residues" evidence="25">
    <location>
        <begin position="123"/>
        <end position="140"/>
    </location>
</feature>
<reference evidence="28 29" key="1">
    <citation type="journal article" date="2020" name="Nature">
        <title>Six reference-quality genomes reveal evolution of bat adaptations.</title>
        <authorList>
            <person name="Jebb D."/>
            <person name="Huang Z."/>
            <person name="Pippel M."/>
            <person name="Hughes G.M."/>
            <person name="Lavrichenko K."/>
            <person name="Devanna P."/>
            <person name="Winkler S."/>
            <person name="Jermiin L.S."/>
            <person name="Skirmuntt E.C."/>
            <person name="Katzourakis A."/>
            <person name="Burkitt-Gray L."/>
            <person name="Ray D.A."/>
            <person name="Sullivan K.A.M."/>
            <person name="Roscito J.G."/>
            <person name="Kirilenko B.M."/>
            <person name="Davalos L.M."/>
            <person name="Corthals A.P."/>
            <person name="Power M.L."/>
            <person name="Jones G."/>
            <person name="Ransome R.D."/>
            <person name="Dechmann D.K.N."/>
            <person name="Locatelli A.G."/>
            <person name="Puechmaille S.J."/>
            <person name="Fedrigo O."/>
            <person name="Jarvis E.D."/>
            <person name="Hiller M."/>
            <person name="Vernes S.C."/>
            <person name="Myers E.W."/>
            <person name="Teeling E.C."/>
        </authorList>
    </citation>
    <scope>NUCLEOTIDE SEQUENCE [LARGE SCALE GENOMIC DNA]</scope>
    <source>
        <strain evidence="28">Bat1K_MPI-CBG_1</strain>
    </source>
</reference>
<feature type="binding site" evidence="23">
    <location>
        <position position="473"/>
    </location>
    <ligand>
        <name>Mg(2+)</name>
        <dbReference type="ChEBI" id="CHEBI:18420"/>
        <label>2</label>
        <note>catalytic</note>
    </ligand>
</feature>
<dbReference type="GO" id="GO:0005886">
    <property type="term" value="C:plasma membrane"/>
    <property type="evidence" value="ECO:0007669"/>
    <property type="project" value="UniProtKB-SubCell"/>
</dbReference>
<dbReference type="PROSITE" id="PS50125">
    <property type="entry name" value="GUANYLATE_CYCLASE_2"/>
    <property type="match status" value="2"/>
</dbReference>
<feature type="binding site" evidence="23">
    <location>
        <position position="517"/>
    </location>
    <ligand>
        <name>Mg(2+)</name>
        <dbReference type="ChEBI" id="CHEBI:18420"/>
        <label>2</label>
        <note>catalytic</note>
    </ligand>
</feature>
<name>A0A834EK82_9CHIR</name>
<comment type="subcellular location">
    <subcellularLocation>
        <location evidence="4">Cell membrane</location>
        <topology evidence="4">Multi-pass membrane protein</topology>
    </subcellularLocation>
    <subcellularLocation>
        <location evidence="3">Cell projection</location>
        <location evidence="3">Cilium</location>
    </subcellularLocation>
</comment>